<dbReference type="AlphaFoldDB" id="A0ABD0L636"/>
<organism evidence="2 3">
    <name type="scientific">Batillaria attramentaria</name>
    <dbReference type="NCBI Taxonomy" id="370345"/>
    <lineage>
        <taxon>Eukaryota</taxon>
        <taxon>Metazoa</taxon>
        <taxon>Spiralia</taxon>
        <taxon>Lophotrochozoa</taxon>
        <taxon>Mollusca</taxon>
        <taxon>Gastropoda</taxon>
        <taxon>Caenogastropoda</taxon>
        <taxon>Sorbeoconcha</taxon>
        <taxon>Cerithioidea</taxon>
        <taxon>Batillariidae</taxon>
        <taxon>Batillaria</taxon>
    </lineage>
</organism>
<accession>A0ABD0L636</accession>
<gene>
    <name evidence="2" type="ORF">BaRGS_00014376</name>
</gene>
<name>A0ABD0L636_9CAEN</name>
<evidence type="ECO:0000313" key="2">
    <source>
        <dbReference type="EMBL" id="KAK7494484.1"/>
    </source>
</evidence>
<dbReference type="Proteomes" id="UP001519460">
    <property type="component" value="Unassembled WGS sequence"/>
</dbReference>
<protein>
    <submittedName>
        <fullName evidence="2">Uncharacterized protein</fullName>
    </submittedName>
</protein>
<keyword evidence="3" id="KW-1185">Reference proteome</keyword>
<reference evidence="2 3" key="1">
    <citation type="journal article" date="2023" name="Sci. Data">
        <title>Genome assembly of the Korean intertidal mud-creeper Batillaria attramentaria.</title>
        <authorList>
            <person name="Patra A.K."/>
            <person name="Ho P.T."/>
            <person name="Jun S."/>
            <person name="Lee S.J."/>
            <person name="Kim Y."/>
            <person name="Won Y.J."/>
        </authorList>
    </citation>
    <scope>NUCLEOTIDE SEQUENCE [LARGE SCALE GENOMIC DNA]</scope>
    <source>
        <strain evidence="2">Wonlab-2016</strain>
    </source>
</reference>
<evidence type="ECO:0000313" key="3">
    <source>
        <dbReference type="Proteomes" id="UP001519460"/>
    </source>
</evidence>
<evidence type="ECO:0000256" key="1">
    <source>
        <dbReference type="SAM" id="MobiDB-lite"/>
    </source>
</evidence>
<sequence>MDLGCVRVRYKLWFRPTRRTKRTSPKGTPLCSGKGYRQNSPRSSINMFDISCLQEGNPKILPCDIEKSLDLPMREFYRPAHLEYVRWESLPEQSCRPNRYTMHRNDRFYGLFKLLSKV</sequence>
<proteinExistence type="predicted"/>
<feature type="region of interest" description="Disordered" evidence="1">
    <location>
        <begin position="19"/>
        <end position="39"/>
    </location>
</feature>
<comment type="caution">
    <text evidence="2">The sequence shown here is derived from an EMBL/GenBank/DDBJ whole genome shotgun (WGS) entry which is preliminary data.</text>
</comment>
<dbReference type="EMBL" id="JACVVK020000083">
    <property type="protein sequence ID" value="KAK7494484.1"/>
    <property type="molecule type" value="Genomic_DNA"/>
</dbReference>